<dbReference type="InterPro" id="IPR001107">
    <property type="entry name" value="Band_7"/>
</dbReference>
<dbReference type="Gene3D" id="3.30.479.30">
    <property type="entry name" value="Band 7 domain"/>
    <property type="match status" value="1"/>
</dbReference>
<dbReference type="PANTHER" id="PTHR42911:SF1">
    <property type="entry name" value="MODULATOR OF FTSH PROTEASE HFLC"/>
    <property type="match status" value="1"/>
</dbReference>
<dbReference type="PANTHER" id="PTHR42911">
    <property type="entry name" value="MODULATOR OF FTSH PROTEASE HFLC"/>
    <property type="match status" value="1"/>
</dbReference>
<dbReference type="InterPro" id="IPR036013">
    <property type="entry name" value="Band_7/SPFH_dom_sf"/>
</dbReference>
<evidence type="ECO:0000313" key="5">
    <source>
        <dbReference type="Proteomes" id="UP000595564"/>
    </source>
</evidence>
<evidence type="ECO:0000313" key="4">
    <source>
        <dbReference type="EMBL" id="BBB33573.1"/>
    </source>
</evidence>
<protein>
    <recommendedName>
        <fullName evidence="3">Band 7 domain-containing protein</fullName>
    </recommendedName>
</protein>
<dbReference type="GO" id="GO:0016020">
    <property type="term" value="C:membrane"/>
    <property type="evidence" value="ECO:0007669"/>
    <property type="project" value="UniProtKB-SubCell"/>
</dbReference>
<dbReference type="RefSeq" id="WP_201327884.1">
    <property type="nucleotide sequence ID" value="NZ_AP017470.1"/>
</dbReference>
<reference evidence="4 5" key="1">
    <citation type="journal article" date="2012" name="Extremophiles">
        <title>Thermotomaculum hydrothermale gen. nov., sp. nov., a novel heterotrophic thermophile within the phylum Acidobacteria from a deep-sea hydrothermal vent chimney in the Southern Okinawa Trough.</title>
        <authorList>
            <person name="Izumi H."/>
            <person name="Nunoura T."/>
            <person name="Miyazaki M."/>
            <person name="Mino S."/>
            <person name="Toki T."/>
            <person name="Takai K."/>
            <person name="Sako Y."/>
            <person name="Sawabe T."/>
            <person name="Nakagawa S."/>
        </authorList>
    </citation>
    <scope>NUCLEOTIDE SEQUENCE [LARGE SCALE GENOMIC DNA]</scope>
    <source>
        <strain evidence="4 5">AC55</strain>
    </source>
</reference>
<gene>
    <name evidence="4" type="ORF">TTHT_2141</name>
</gene>
<organism evidence="4 5">
    <name type="scientific">Thermotomaculum hydrothermale</name>
    <dbReference type="NCBI Taxonomy" id="981385"/>
    <lineage>
        <taxon>Bacteria</taxon>
        <taxon>Pseudomonadati</taxon>
        <taxon>Acidobacteriota</taxon>
        <taxon>Holophagae</taxon>
        <taxon>Thermotomaculales</taxon>
        <taxon>Thermotomaculaceae</taxon>
        <taxon>Thermotomaculum</taxon>
    </lineage>
</organism>
<feature type="region of interest" description="Disordered" evidence="2">
    <location>
        <begin position="351"/>
        <end position="374"/>
    </location>
</feature>
<evidence type="ECO:0000259" key="3">
    <source>
        <dbReference type="SMART" id="SM00244"/>
    </source>
</evidence>
<name>A0A7R6PGZ2_9BACT</name>
<dbReference type="SMART" id="SM00244">
    <property type="entry name" value="PHB"/>
    <property type="match status" value="1"/>
</dbReference>
<dbReference type="Pfam" id="PF01145">
    <property type="entry name" value="Band_7"/>
    <property type="match status" value="1"/>
</dbReference>
<evidence type="ECO:0000256" key="1">
    <source>
        <dbReference type="ARBA" id="ARBA00004167"/>
    </source>
</evidence>
<sequence>MRKAIWILIVLGFLGLYFYTCTIHVDTNEVGVKIVYLNPFGETGVVDKAYGTGYHFFFPPFTGFAKVKKTEQRLDMVAHKKSGETWVGNDLKLKTSGGNDVWVDLIVTWKVIPEKAFLCVKEVGEDTSKIQTNIIKPETRAALRFFLGKLTSEEFYEAKKRQKAVEETKKFLNKRLEKIGLKITDILLKDYRFNERYQSAIEQRKVYEQKTLEYIALTKAAMEDAKRKQFEAKAEANKVVEKAKGELEQAKLKGDAILYAAQKNAEALYALKKAEANALTELNKALSGSGGENLVAKRLLESLKGKEITIIPVSDNGTVSFVDINSLLSNLAANKVIKKIEEKKIIKQEKEIKSDKKNEDKKDIEKETKKEKAD</sequence>
<dbReference type="KEGG" id="thyd:TTHT_2141"/>
<dbReference type="SUPFAM" id="SSF117892">
    <property type="entry name" value="Band 7/SPFH domain"/>
    <property type="match status" value="1"/>
</dbReference>
<comment type="subcellular location">
    <subcellularLocation>
        <location evidence="1">Membrane</location>
        <topology evidence="1">Single-pass membrane protein</topology>
    </subcellularLocation>
</comment>
<feature type="domain" description="Band 7" evidence="3">
    <location>
        <begin position="33"/>
        <end position="205"/>
    </location>
</feature>
<dbReference type="AlphaFoldDB" id="A0A7R6PGZ2"/>
<accession>A0A7R6PGZ2</accession>
<evidence type="ECO:0000256" key="2">
    <source>
        <dbReference type="SAM" id="MobiDB-lite"/>
    </source>
</evidence>
<dbReference type="Proteomes" id="UP000595564">
    <property type="component" value="Chromosome"/>
</dbReference>
<dbReference type="EMBL" id="AP017470">
    <property type="protein sequence ID" value="BBB33573.1"/>
    <property type="molecule type" value="Genomic_DNA"/>
</dbReference>
<proteinExistence type="predicted"/>
<keyword evidence="5" id="KW-1185">Reference proteome</keyword>